<proteinExistence type="inferred from homology"/>
<evidence type="ECO:0000256" key="1">
    <source>
        <dbReference type="ARBA" id="ARBA00005306"/>
    </source>
</evidence>
<dbReference type="SMART" id="SM00845">
    <property type="entry name" value="GatB_Yqey"/>
    <property type="match status" value="1"/>
</dbReference>
<reference evidence="13 14" key="1">
    <citation type="submission" date="2018-09" db="EMBL/GenBank/DDBJ databases">
        <title>Comparative Genomics of Wolbachia-Cardinium Dual Endosymbiosis in a Plant-Parasitic Nematode.</title>
        <authorList>
            <person name="Brown A.M.V."/>
            <person name="Wasala S.K."/>
            <person name="Howe D.K."/>
            <person name="Peetz A.B."/>
            <person name="Zasada I.A."/>
            <person name="Denver D.R."/>
        </authorList>
    </citation>
    <scope>NUCLEOTIDE SEQUENCE [LARGE SCALE GENOMIC DNA]</scope>
    <source>
        <strain evidence="13 14">Pp_1</strain>
    </source>
</reference>
<evidence type="ECO:0000313" key="13">
    <source>
        <dbReference type="EMBL" id="ROT46968.1"/>
    </source>
</evidence>
<protein>
    <recommendedName>
        <fullName evidence="3 11">Aspartyl/glutamyl-tRNA(Asn/Gln) amidotransferase subunit B</fullName>
        <shortName evidence="11">Asp/Glu-ADT subunit B</shortName>
        <ecNumber evidence="11">6.3.5.-</ecNumber>
    </recommendedName>
</protein>
<dbReference type="NCBIfam" id="NF004012">
    <property type="entry name" value="PRK05477.1-2"/>
    <property type="match status" value="1"/>
</dbReference>
<dbReference type="AlphaFoldDB" id="A0A3N2QAY5"/>
<dbReference type="NCBIfam" id="TIGR00133">
    <property type="entry name" value="gatB"/>
    <property type="match status" value="1"/>
</dbReference>
<dbReference type="PANTHER" id="PTHR11659">
    <property type="entry name" value="GLUTAMYL-TRNA GLN AMIDOTRANSFERASE SUBUNIT B MITOCHONDRIAL AND PROKARYOTIC PET112-RELATED"/>
    <property type="match status" value="1"/>
</dbReference>
<comment type="function">
    <text evidence="8 11">Allows the formation of correctly charged Asn-tRNA(Asn) or Gln-tRNA(Gln) through the transamidation of misacylated Asp-tRNA(Asn) or Glu-tRNA(Gln) in organisms which lack either or both of asparaginyl-tRNA or glutaminyl-tRNA synthetases. The reaction takes place in the presence of glutamine and ATP through an activated phospho-Asp-tRNA(Asn) or phospho-Glu-tRNA(Gln).</text>
</comment>
<evidence type="ECO:0000256" key="10">
    <source>
        <dbReference type="ARBA" id="ARBA00047913"/>
    </source>
</evidence>
<dbReference type="Gene3D" id="1.10.10.410">
    <property type="match status" value="1"/>
</dbReference>
<comment type="similarity">
    <text evidence="1 11">Belongs to the GatB/GatE family. GatB subfamily.</text>
</comment>
<dbReference type="InterPro" id="IPR014746">
    <property type="entry name" value="Gln_synth/guanido_kin_cat_dom"/>
</dbReference>
<dbReference type="InterPro" id="IPR004413">
    <property type="entry name" value="GatB"/>
</dbReference>
<keyword evidence="4 11" id="KW-0436">Ligase</keyword>
<evidence type="ECO:0000313" key="14">
    <source>
        <dbReference type="Proteomes" id="UP000270927"/>
    </source>
</evidence>
<dbReference type="OrthoDB" id="9804078at2"/>
<dbReference type="GO" id="GO:0006412">
    <property type="term" value="P:translation"/>
    <property type="evidence" value="ECO:0007669"/>
    <property type="project" value="UniProtKB-UniRule"/>
</dbReference>
<evidence type="ECO:0000256" key="3">
    <source>
        <dbReference type="ARBA" id="ARBA00016923"/>
    </source>
</evidence>
<dbReference type="InterPro" id="IPR018027">
    <property type="entry name" value="Asn/Gln_amidotransferase"/>
</dbReference>
<evidence type="ECO:0000256" key="4">
    <source>
        <dbReference type="ARBA" id="ARBA00022598"/>
    </source>
</evidence>
<dbReference type="FunFam" id="1.10.10.410:FF:000001">
    <property type="entry name" value="Aspartyl/glutamyl-tRNA(Asn/Gln) amidotransferase subunit B"/>
    <property type="match status" value="1"/>
</dbReference>
<dbReference type="EMBL" id="RARA01000027">
    <property type="protein sequence ID" value="ROT46968.1"/>
    <property type="molecule type" value="Genomic_DNA"/>
</dbReference>
<keyword evidence="5 11" id="KW-0547">Nucleotide-binding</keyword>
<evidence type="ECO:0000256" key="5">
    <source>
        <dbReference type="ARBA" id="ARBA00022741"/>
    </source>
</evidence>
<dbReference type="Proteomes" id="UP000270927">
    <property type="component" value="Unassembled WGS sequence"/>
</dbReference>
<dbReference type="GO" id="GO:0050567">
    <property type="term" value="F:glutaminyl-tRNA synthase (glutamine-hydrolyzing) activity"/>
    <property type="evidence" value="ECO:0007669"/>
    <property type="project" value="UniProtKB-UniRule"/>
</dbReference>
<evidence type="ECO:0000259" key="12">
    <source>
        <dbReference type="SMART" id="SM00845"/>
    </source>
</evidence>
<comment type="catalytic activity">
    <reaction evidence="10 11">
        <text>L-glutamyl-tRNA(Gln) + L-glutamine + ATP + H2O = L-glutaminyl-tRNA(Gln) + L-glutamate + ADP + phosphate + H(+)</text>
        <dbReference type="Rhea" id="RHEA:17521"/>
        <dbReference type="Rhea" id="RHEA-COMP:9681"/>
        <dbReference type="Rhea" id="RHEA-COMP:9684"/>
        <dbReference type="ChEBI" id="CHEBI:15377"/>
        <dbReference type="ChEBI" id="CHEBI:15378"/>
        <dbReference type="ChEBI" id="CHEBI:29985"/>
        <dbReference type="ChEBI" id="CHEBI:30616"/>
        <dbReference type="ChEBI" id="CHEBI:43474"/>
        <dbReference type="ChEBI" id="CHEBI:58359"/>
        <dbReference type="ChEBI" id="CHEBI:78520"/>
        <dbReference type="ChEBI" id="CHEBI:78521"/>
        <dbReference type="ChEBI" id="CHEBI:456216"/>
    </reaction>
</comment>
<gene>
    <name evidence="11 13" type="primary">gatB</name>
    <name evidence="13" type="ORF">EDM02_05335</name>
</gene>
<dbReference type="GO" id="GO:0016740">
    <property type="term" value="F:transferase activity"/>
    <property type="evidence" value="ECO:0007669"/>
    <property type="project" value="UniProtKB-KW"/>
</dbReference>
<dbReference type="InterPro" id="IPR017958">
    <property type="entry name" value="Gln-tRNA_amidoTrfase_suB_CS"/>
</dbReference>
<organism evidence="13 14">
    <name type="scientific">Candidatus Cardinium hertigii</name>
    <dbReference type="NCBI Taxonomy" id="247481"/>
    <lineage>
        <taxon>Bacteria</taxon>
        <taxon>Pseudomonadati</taxon>
        <taxon>Bacteroidota</taxon>
        <taxon>Cytophagia</taxon>
        <taxon>Cytophagales</taxon>
        <taxon>Amoebophilaceae</taxon>
        <taxon>Candidatus Cardinium</taxon>
    </lineage>
</organism>
<dbReference type="Pfam" id="PF02637">
    <property type="entry name" value="GatB_Yqey"/>
    <property type="match status" value="1"/>
</dbReference>
<dbReference type="InterPro" id="IPR003789">
    <property type="entry name" value="Asn/Gln_tRNA_amidoTrase-B-like"/>
</dbReference>
<dbReference type="EC" id="6.3.5.-" evidence="11"/>
<dbReference type="InterPro" id="IPR006075">
    <property type="entry name" value="Asn/Gln-tRNA_Trfase_suB/E_cat"/>
</dbReference>
<accession>A0A3N2QAY5</accession>
<feature type="domain" description="Asn/Gln amidotransferase" evidence="12">
    <location>
        <begin position="334"/>
        <end position="486"/>
    </location>
</feature>
<keyword evidence="7 11" id="KW-0648">Protein biosynthesis</keyword>
<evidence type="ECO:0000256" key="2">
    <source>
        <dbReference type="ARBA" id="ARBA00011123"/>
    </source>
</evidence>
<evidence type="ECO:0000256" key="8">
    <source>
        <dbReference type="ARBA" id="ARBA00024799"/>
    </source>
</evidence>
<dbReference type="RefSeq" id="WP_123663634.1">
    <property type="nucleotide sequence ID" value="NZ_RARA01000027.1"/>
</dbReference>
<keyword evidence="13" id="KW-0808">Transferase</keyword>
<sequence length="488" mass="54023">MNSTLREPYQAVIGLEIHIQLLTYSKMFSSDATAYGALPNTNLSPVSLAYPGTLPKVNKKAFDYAIKLGLACESDITELNYFARKSYFYPDLPKGFQITQDTTPICRGGFITIYATEGKEKRIPLIRMHLEEDTGKSVHGIVEDTTLLDYNRAGIPLLELVTAPALTTGKEAYQCLAEVRKLVRYLDICDGNMEEASLRCDANISIASEGTTIFGTRVEVKNMNSMRNVQLAIEHEIERQIALIQAGKPIIAETRSFQAASGETVSLRAKETASEYRYLPEPDIPPVWVSKEWIESIKETMPLLPSACFKKFTEVYGLSHYAADVLTENKAFVLLFEELCQHTNYYTAAANWLLGPVKGYLNEMSLSLTELPLTVENFIALIALVESGAVGFSAAAHQIFPLLLQPNASPNVSPMELAVKLNLIQDSDEENLQLLIEEVLTAYPDKVAAYKNGKQGILAMFMGEIMKNSKGKAHAQLVSKLLQEALNS</sequence>
<dbReference type="InterPro" id="IPR023168">
    <property type="entry name" value="GatB_Yqey_C_2"/>
</dbReference>
<comment type="subunit">
    <text evidence="2 11">Heterotrimer of A, B and C subunits.</text>
</comment>
<dbReference type="SUPFAM" id="SSF55931">
    <property type="entry name" value="Glutamine synthetase/guanido kinase"/>
    <property type="match status" value="1"/>
</dbReference>
<dbReference type="SUPFAM" id="SSF89095">
    <property type="entry name" value="GatB/YqeY motif"/>
    <property type="match status" value="1"/>
</dbReference>
<dbReference type="PROSITE" id="PS01234">
    <property type="entry name" value="GATB"/>
    <property type="match status" value="1"/>
</dbReference>
<dbReference type="GO" id="GO:0005524">
    <property type="term" value="F:ATP binding"/>
    <property type="evidence" value="ECO:0007669"/>
    <property type="project" value="UniProtKB-KW"/>
</dbReference>
<keyword evidence="14" id="KW-1185">Reference proteome</keyword>
<keyword evidence="6 11" id="KW-0067">ATP-binding</keyword>
<dbReference type="HAMAP" id="MF_00121">
    <property type="entry name" value="GatB"/>
    <property type="match status" value="1"/>
</dbReference>
<evidence type="ECO:0000256" key="9">
    <source>
        <dbReference type="ARBA" id="ARBA00047380"/>
    </source>
</evidence>
<evidence type="ECO:0000256" key="6">
    <source>
        <dbReference type="ARBA" id="ARBA00022840"/>
    </source>
</evidence>
<evidence type="ECO:0000256" key="7">
    <source>
        <dbReference type="ARBA" id="ARBA00022917"/>
    </source>
</evidence>
<dbReference type="NCBIfam" id="NF004014">
    <property type="entry name" value="PRK05477.1-4"/>
    <property type="match status" value="1"/>
</dbReference>
<dbReference type="Pfam" id="PF02934">
    <property type="entry name" value="GatB_N"/>
    <property type="match status" value="1"/>
</dbReference>
<evidence type="ECO:0000256" key="11">
    <source>
        <dbReference type="HAMAP-Rule" id="MF_00121"/>
    </source>
</evidence>
<comment type="caution">
    <text evidence="13">The sequence shown here is derived from an EMBL/GenBank/DDBJ whole genome shotgun (WGS) entry which is preliminary data.</text>
</comment>
<dbReference type="InterPro" id="IPR017959">
    <property type="entry name" value="Asn/Gln-tRNA_amidoTrfase_suB/E"/>
</dbReference>
<comment type="catalytic activity">
    <reaction evidence="9 11">
        <text>L-aspartyl-tRNA(Asn) + L-glutamine + ATP + H2O = L-asparaginyl-tRNA(Asn) + L-glutamate + ADP + phosphate + 2 H(+)</text>
        <dbReference type="Rhea" id="RHEA:14513"/>
        <dbReference type="Rhea" id="RHEA-COMP:9674"/>
        <dbReference type="Rhea" id="RHEA-COMP:9677"/>
        <dbReference type="ChEBI" id="CHEBI:15377"/>
        <dbReference type="ChEBI" id="CHEBI:15378"/>
        <dbReference type="ChEBI" id="CHEBI:29985"/>
        <dbReference type="ChEBI" id="CHEBI:30616"/>
        <dbReference type="ChEBI" id="CHEBI:43474"/>
        <dbReference type="ChEBI" id="CHEBI:58359"/>
        <dbReference type="ChEBI" id="CHEBI:78515"/>
        <dbReference type="ChEBI" id="CHEBI:78516"/>
        <dbReference type="ChEBI" id="CHEBI:456216"/>
    </reaction>
</comment>
<dbReference type="GO" id="GO:0050566">
    <property type="term" value="F:asparaginyl-tRNA synthase (glutamine-hydrolyzing) activity"/>
    <property type="evidence" value="ECO:0007669"/>
    <property type="project" value="RHEA"/>
</dbReference>
<name>A0A3N2QAY5_9BACT</name>